<reference evidence="18" key="1">
    <citation type="submission" date="2020-10" db="EMBL/GenBank/DDBJ databases">
        <authorList>
            <person name="Gilroy R."/>
        </authorList>
    </citation>
    <scope>NUCLEOTIDE SEQUENCE</scope>
    <source>
        <strain evidence="18">CHK154-7741</strain>
    </source>
</reference>
<evidence type="ECO:0000313" key="18">
    <source>
        <dbReference type="EMBL" id="HIU93495.1"/>
    </source>
</evidence>
<evidence type="ECO:0000256" key="3">
    <source>
        <dbReference type="ARBA" id="ARBA00004496"/>
    </source>
</evidence>
<dbReference type="SUPFAM" id="SSF53271">
    <property type="entry name" value="PRTase-like"/>
    <property type="match status" value="1"/>
</dbReference>
<comment type="caution">
    <text evidence="18">The sequence shown here is derived from an EMBL/GenBank/DDBJ whole genome shotgun (WGS) entry which is preliminary data.</text>
</comment>
<dbReference type="GO" id="GO:0032263">
    <property type="term" value="P:GMP salvage"/>
    <property type="evidence" value="ECO:0007669"/>
    <property type="project" value="TreeGrafter"/>
</dbReference>
<keyword evidence="11 16" id="KW-0660">Purine salvage</keyword>
<evidence type="ECO:0000256" key="15">
    <source>
        <dbReference type="ARBA" id="ARBA00049402"/>
    </source>
</evidence>
<dbReference type="GO" id="GO:0032264">
    <property type="term" value="P:IMP salvage"/>
    <property type="evidence" value="ECO:0007669"/>
    <property type="project" value="TreeGrafter"/>
</dbReference>
<comment type="cofactor">
    <cofactor evidence="1 16">
        <name>Mg(2+)</name>
        <dbReference type="ChEBI" id="CHEBI:18420"/>
    </cofactor>
</comment>
<proteinExistence type="inferred from homology"/>
<evidence type="ECO:0000259" key="17">
    <source>
        <dbReference type="Pfam" id="PF00156"/>
    </source>
</evidence>
<comment type="catalytic activity">
    <reaction evidence="14">
        <text>GMP + diphosphate = guanine + 5-phospho-alpha-D-ribose 1-diphosphate</text>
        <dbReference type="Rhea" id="RHEA:25424"/>
        <dbReference type="ChEBI" id="CHEBI:16235"/>
        <dbReference type="ChEBI" id="CHEBI:33019"/>
        <dbReference type="ChEBI" id="CHEBI:58017"/>
        <dbReference type="ChEBI" id="CHEBI:58115"/>
        <dbReference type="EC" id="2.4.2.8"/>
    </reaction>
    <physiologicalReaction direction="right-to-left" evidence="14">
        <dbReference type="Rhea" id="RHEA:25426"/>
    </physiologicalReaction>
</comment>
<comment type="subcellular location">
    <subcellularLocation>
        <location evidence="3 16">Cytoplasm</location>
    </subcellularLocation>
</comment>
<dbReference type="AlphaFoldDB" id="A0A9D1N1S3"/>
<keyword evidence="10 16" id="KW-0479">Metal-binding</keyword>
<dbReference type="PANTHER" id="PTHR43340">
    <property type="entry name" value="HYPOXANTHINE-GUANINE PHOSPHORIBOSYLTRANSFERASE"/>
    <property type="match status" value="1"/>
</dbReference>
<dbReference type="FunFam" id="3.40.50.2020:FF:000006">
    <property type="entry name" value="Hypoxanthine phosphoribosyltransferase"/>
    <property type="match status" value="1"/>
</dbReference>
<comment type="similarity">
    <text evidence="6 16">Belongs to the purine/pyrimidine phosphoribosyltransferase family.</text>
</comment>
<keyword evidence="8 16" id="KW-0328">Glycosyltransferase</keyword>
<evidence type="ECO:0000313" key="19">
    <source>
        <dbReference type="Proteomes" id="UP000886748"/>
    </source>
</evidence>
<gene>
    <name evidence="18" type="primary">hpt</name>
    <name evidence="18" type="ORF">IAD26_10255</name>
</gene>
<evidence type="ECO:0000256" key="5">
    <source>
        <dbReference type="ARBA" id="ARBA00004676"/>
    </source>
</evidence>
<dbReference type="GO" id="GO:0006178">
    <property type="term" value="P:guanine salvage"/>
    <property type="evidence" value="ECO:0007669"/>
    <property type="project" value="TreeGrafter"/>
</dbReference>
<dbReference type="GO" id="GO:0000287">
    <property type="term" value="F:magnesium ion binding"/>
    <property type="evidence" value="ECO:0007669"/>
    <property type="project" value="TreeGrafter"/>
</dbReference>
<keyword evidence="7 16" id="KW-0963">Cytoplasm</keyword>
<evidence type="ECO:0000256" key="6">
    <source>
        <dbReference type="ARBA" id="ARBA00008391"/>
    </source>
</evidence>
<dbReference type="GO" id="GO:0046100">
    <property type="term" value="P:hypoxanthine metabolic process"/>
    <property type="evidence" value="ECO:0007669"/>
    <property type="project" value="TreeGrafter"/>
</dbReference>
<dbReference type="Gene3D" id="3.40.50.2020">
    <property type="match status" value="1"/>
</dbReference>
<evidence type="ECO:0000256" key="14">
    <source>
        <dbReference type="ARBA" id="ARBA00048811"/>
    </source>
</evidence>
<evidence type="ECO:0000256" key="16">
    <source>
        <dbReference type="RuleBase" id="RU364099"/>
    </source>
</evidence>
<evidence type="ECO:0000256" key="2">
    <source>
        <dbReference type="ARBA" id="ARBA00002049"/>
    </source>
</evidence>
<keyword evidence="9 16" id="KW-0808">Transferase</keyword>
<evidence type="ECO:0000256" key="10">
    <source>
        <dbReference type="ARBA" id="ARBA00022723"/>
    </source>
</evidence>
<sequence length="178" mass="20525">MTDRKVEDLKILFSQQQIEKRTRELADEINKTFGTKEDLTIICVLKGSSMFFCDLSKYLKMPVKMEFIRVSSYGNEKTSSGHVQAMDLTLPNLEGKNALIVEDIIDTGCTMKFLLEMLCRTHKPKNLKVVTLLNKKAARKTDIEPDFYGFEIDDKFVVGYGLDYEGYMRNLPYVGYFD</sequence>
<dbReference type="PANTHER" id="PTHR43340:SF1">
    <property type="entry name" value="HYPOXANTHINE PHOSPHORIBOSYLTRANSFERASE"/>
    <property type="match status" value="1"/>
</dbReference>
<evidence type="ECO:0000256" key="13">
    <source>
        <dbReference type="ARBA" id="ARBA00022842"/>
    </source>
</evidence>
<dbReference type="GO" id="GO:0000166">
    <property type="term" value="F:nucleotide binding"/>
    <property type="evidence" value="ECO:0007669"/>
    <property type="project" value="UniProtKB-KW"/>
</dbReference>
<feature type="domain" description="Phosphoribosyltransferase" evidence="17">
    <location>
        <begin position="11"/>
        <end position="164"/>
    </location>
</feature>
<dbReference type="GO" id="GO:0052657">
    <property type="term" value="F:guanine phosphoribosyltransferase activity"/>
    <property type="evidence" value="ECO:0007669"/>
    <property type="project" value="UniProtKB-ARBA"/>
</dbReference>
<dbReference type="Proteomes" id="UP000886748">
    <property type="component" value="Unassembled WGS sequence"/>
</dbReference>
<comment type="pathway">
    <text evidence="5">Purine metabolism; GMP biosynthesis via salvage pathway; GMP from guanine: step 1/1.</text>
</comment>
<dbReference type="NCBIfam" id="TIGR01203">
    <property type="entry name" value="HGPRTase"/>
    <property type="match status" value="1"/>
</dbReference>
<comment type="catalytic activity">
    <reaction evidence="15">
        <text>IMP + diphosphate = hypoxanthine + 5-phospho-alpha-D-ribose 1-diphosphate</text>
        <dbReference type="Rhea" id="RHEA:17973"/>
        <dbReference type="ChEBI" id="CHEBI:17368"/>
        <dbReference type="ChEBI" id="CHEBI:33019"/>
        <dbReference type="ChEBI" id="CHEBI:58017"/>
        <dbReference type="ChEBI" id="CHEBI:58053"/>
        <dbReference type="EC" id="2.4.2.8"/>
    </reaction>
    <physiologicalReaction direction="right-to-left" evidence="15">
        <dbReference type="Rhea" id="RHEA:17975"/>
    </physiologicalReaction>
</comment>
<organism evidence="18 19">
    <name type="scientific">Candidatus Limenecus avicola</name>
    <dbReference type="NCBI Taxonomy" id="2840847"/>
    <lineage>
        <taxon>Bacteria</taxon>
        <taxon>Bacillati</taxon>
        <taxon>Bacillota</taxon>
        <taxon>Clostridia</taxon>
        <taxon>Eubacteriales</taxon>
        <taxon>Clostridiaceae</taxon>
        <taxon>Clostridiaceae incertae sedis</taxon>
        <taxon>Candidatus Limenecus</taxon>
    </lineage>
</organism>
<evidence type="ECO:0000256" key="11">
    <source>
        <dbReference type="ARBA" id="ARBA00022726"/>
    </source>
</evidence>
<dbReference type="InterPro" id="IPR029057">
    <property type="entry name" value="PRTase-like"/>
</dbReference>
<name>A0A9D1N1S3_9CLOT</name>
<evidence type="ECO:0000256" key="4">
    <source>
        <dbReference type="ARBA" id="ARBA00004669"/>
    </source>
</evidence>
<keyword evidence="12 16" id="KW-0547">Nucleotide-binding</keyword>
<dbReference type="InterPro" id="IPR005904">
    <property type="entry name" value="Hxn_phspho_trans"/>
</dbReference>
<dbReference type="Pfam" id="PF00156">
    <property type="entry name" value="Pribosyltran"/>
    <property type="match status" value="1"/>
</dbReference>
<accession>A0A9D1N1S3</accession>
<evidence type="ECO:0000256" key="1">
    <source>
        <dbReference type="ARBA" id="ARBA00001946"/>
    </source>
</evidence>
<dbReference type="EMBL" id="DVOD01000072">
    <property type="protein sequence ID" value="HIU93495.1"/>
    <property type="molecule type" value="Genomic_DNA"/>
</dbReference>
<evidence type="ECO:0000256" key="7">
    <source>
        <dbReference type="ARBA" id="ARBA00022490"/>
    </source>
</evidence>
<keyword evidence="13 16" id="KW-0460">Magnesium</keyword>
<protein>
    <recommendedName>
        <fullName evidence="16">Hypoxanthine phosphoribosyltransferase</fullName>
        <ecNumber evidence="16">2.4.2.8</ecNumber>
    </recommendedName>
</protein>
<dbReference type="EC" id="2.4.2.8" evidence="16"/>
<evidence type="ECO:0000256" key="12">
    <source>
        <dbReference type="ARBA" id="ARBA00022741"/>
    </source>
</evidence>
<dbReference type="GO" id="GO:0004422">
    <property type="term" value="F:hypoxanthine phosphoribosyltransferase activity"/>
    <property type="evidence" value="ECO:0007669"/>
    <property type="project" value="InterPro"/>
</dbReference>
<comment type="pathway">
    <text evidence="4 16">Purine metabolism; IMP biosynthesis via salvage pathway; IMP from hypoxanthine: step 1/1.</text>
</comment>
<evidence type="ECO:0000256" key="8">
    <source>
        <dbReference type="ARBA" id="ARBA00022676"/>
    </source>
</evidence>
<comment type="function">
    <text evidence="2">Purine salvage pathway enzyme that catalyzes the transfer of the ribosyl-5-phosphate group from 5-phospho-alpha-D-ribose 1-diphosphate (PRPP) to the N9 position of the 6-oxopurines hypoxanthine and guanine to form the corresponding ribonucleotides IMP (inosine 5'-monophosphate) and GMP (guanosine 5'-monophosphate), with the release of PPi.</text>
</comment>
<evidence type="ECO:0000256" key="9">
    <source>
        <dbReference type="ARBA" id="ARBA00022679"/>
    </source>
</evidence>
<reference evidence="18" key="2">
    <citation type="journal article" date="2021" name="PeerJ">
        <title>Extensive microbial diversity within the chicken gut microbiome revealed by metagenomics and culture.</title>
        <authorList>
            <person name="Gilroy R."/>
            <person name="Ravi A."/>
            <person name="Getino M."/>
            <person name="Pursley I."/>
            <person name="Horton D.L."/>
            <person name="Alikhan N.F."/>
            <person name="Baker D."/>
            <person name="Gharbi K."/>
            <person name="Hall N."/>
            <person name="Watson M."/>
            <person name="Adriaenssens E.M."/>
            <person name="Foster-Nyarko E."/>
            <person name="Jarju S."/>
            <person name="Secka A."/>
            <person name="Antonio M."/>
            <person name="Oren A."/>
            <person name="Chaudhuri R.R."/>
            <person name="La Ragione R."/>
            <person name="Hildebrand F."/>
            <person name="Pallen M.J."/>
        </authorList>
    </citation>
    <scope>NUCLEOTIDE SEQUENCE</scope>
    <source>
        <strain evidence="18">CHK154-7741</strain>
    </source>
</reference>
<dbReference type="CDD" id="cd06223">
    <property type="entry name" value="PRTases_typeI"/>
    <property type="match status" value="1"/>
</dbReference>
<dbReference type="GO" id="GO:0005829">
    <property type="term" value="C:cytosol"/>
    <property type="evidence" value="ECO:0007669"/>
    <property type="project" value="TreeGrafter"/>
</dbReference>
<dbReference type="InterPro" id="IPR050408">
    <property type="entry name" value="HGPRT"/>
</dbReference>
<dbReference type="GO" id="GO:0006166">
    <property type="term" value="P:purine ribonucleoside salvage"/>
    <property type="evidence" value="ECO:0007669"/>
    <property type="project" value="UniProtKB-KW"/>
</dbReference>
<dbReference type="InterPro" id="IPR000836">
    <property type="entry name" value="PRTase_dom"/>
</dbReference>